<dbReference type="Gene3D" id="3.40.50.1820">
    <property type="entry name" value="alpha/beta hydrolase"/>
    <property type="match status" value="1"/>
</dbReference>
<reference evidence="3 4" key="1">
    <citation type="submission" date="2014-06" db="EMBL/GenBank/DDBJ databases">
        <title>The Genome of the Aflatoxigenic Filamentous Fungus Aspergillus nomius.</title>
        <authorList>
            <person name="Moore M.G."/>
            <person name="Shannon B.M."/>
            <person name="Brian M.M."/>
        </authorList>
    </citation>
    <scope>NUCLEOTIDE SEQUENCE [LARGE SCALE GENOMIC DNA]</scope>
    <source>
        <strain evidence="3 4">NRRL 13137</strain>
    </source>
</reference>
<comment type="caution">
    <text evidence="3">The sequence shown here is derived from an EMBL/GenBank/DDBJ whole genome shotgun (WGS) entry which is preliminary data.</text>
</comment>
<accession>A0A0L1JIK1</accession>
<organism evidence="3 4">
    <name type="scientific">Aspergillus nomiae NRRL (strain ATCC 15546 / NRRL 13137 / CBS 260.88 / M93)</name>
    <dbReference type="NCBI Taxonomy" id="1509407"/>
    <lineage>
        <taxon>Eukaryota</taxon>
        <taxon>Fungi</taxon>
        <taxon>Dikarya</taxon>
        <taxon>Ascomycota</taxon>
        <taxon>Pezizomycotina</taxon>
        <taxon>Eurotiomycetes</taxon>
        <taxon>Eurotiomycetidae</taxon>
        <taxon>Eurotiales</taxon>
        <taxon>Aspergillaceae</taxon>
        <taxon>Aspergillus</taxon>
        <taxon>Aspergillus subgen. Circumdati</taxon>
    </lineage>
</organism>
<gene>
    <name evidence="3" type="ORF">ANOM_000189</name>
</gene>
<dbReference type="InterPro" id="IPR029058">
    <property type="entry name" value="AB_hydrolase_fold"/>
</dbReference>
<name>A0A0L1JIK1_ASPN3</name>
<dbReference type="EMBL" id="JNOM01000001">
    <property type="protein sequence ID" value="KNG91589.1"/>
    <property type="molecule type" value="Genomic_DNA"/>
</dbReference>
<dbReference type="PANTHER" id="PTHR48070">
    <property type="entry name" value="ESTERASE OVCA2"/>
    <property type="match status" value="1"/>
</dbReference>
<dbReference type="Pfam" id="PF03959">
    <property type="entry name" value="FSH1"/>
    <property type="match status" value="1"/>
</dbReference>
<dbReference type="PANTHER" id="PTHR48070:SF6">
    <property type="entry name" value="ESTERASE OVCA2"/>
    <property type="match status" value="1"/>
</dbReference>
<dbReference type="InterPro" id="IPR050593">
    <property type="entry name" value="LovG"/>
</dbReference>
<dbReference type="STRING" id="1509407.A0A0L1JIK1"/>
<evidence type="ECO:0000256" key="1">
    <source>
        <dbReference type="ARBA" id="ARBA00022801"/>
    </source>
</evidence>
<evidence type="ECO:0000259" key="2">
    <source>
        <dbReference type="Pfam" id="PF03959"/>
    </source>
</evidence>
<feature type="domain" description="Serine hydrolase" evidence="2">
    <location>
        <begin position="2"/>
        <end position="123"/>
    </location>
</feature>
<dbReference type="GO" id="GO:0005737">
    <property type="term" value="C:cytoplasm"/>
    <property type="evidence" value="ECO:0007669"/>
    <property type="project" value="TreeGrafter"/>
</dbReference>
<evidence type="ECO:0000313" key="3">
    <source>
        <dbReference type="EMBL" id="KNG91589.1"/>
    </source>
</evidence>
<dbReference type="AlphaFoldDB" id="A0A0L1JIK1"/>
<keyword evidence="4" id="KW-1185">Reference proteome</keyword>
<dbReference type="RefSeq" id="XP_015412512.1">
    <property type="nucleotide sequence ID" value="XM_015545447.1"/>
</dbReference>
<evidence type="ECO:0000313" key="4">
    <source>
        <dbReference type="Proteomes" id="UP000037505"/>
    </source>
</evidence>
<dbReference type="GO" id="GO:0016787">
    <property type="term" value="F:hydrolase activity"/>
    <property type="evidence" value="ECO:0007669"/>
    <property type="project" value="UniProtKB-KW"/>
</dbReference>
<sequence length="162" mass="18352">MRILYIHKNTMDSSIFQAKTIQLQSLLPPEYIFVWMDREFHVPAQKELTDVYPCPYLSHLEDLTTRGTAAAVAKIEDFIQSHGPFDGLMGICEGASLCATVILKYQQESPASLSPFKFAIFINSWLPFSWTPKLGHDVTYLLLGENPLDTNGENWQKGRPAM</sequence>
<protein>
    <recommendedName>
        <fullName evidence="2">Serine hydrolase domain-containing protein</fullName>
    </recommendedName>
</protein>
<dbReference type="GeneID" id="26801993"/>
<dbReference type="InterPro" id="IPR005645">
    <property type="entry name" value="FSH-like_dom"/>
</dbReference>
<dbReference type="GO" id="GO:0019748">
    <property type="term" value="P:secondary metabolic process"/>
    <property type="evidence" value="ECO:0007669"/>
    <property type="project" value="TreeGrafter"/>
</dbReference>
<keyword evidence="1" id="KW-0378">Hydrolase</keyword>
<dbReference type="Proteomes" id="UP000037505">
    <property type="component" value="Unassembled WGS sequence"/>
</dbReference>
<proteinExistence type="predicted"/>
<dbReference type="GO" id="GO:0005634">
    <property type="term" value="C:nucleus"/>
    <property type="evidence" value="ECO:0007669"/>
    <property type="project" value="TreeGrafter"/>
</dbReference>